<evidence type="ECO:0000256" key="3">
    <source>
        <dbReference type="ARBA" id="ARBA00022692"/>
    </source>
</evidence>
<feature type="transmembrane region" description="Helical" evidence="6">
    <location>
        <begin position="57"/>
        <end position="78"/>
    </location>
</feature>
<keyword evidence="8" id="KW-1185">Reference proteome</keyword>
<evidence type="ECO:0000256" key="2">
    <source>
        <dbReference type="ARBA" id="ARBA00007524"/>
    </source>
</evidence>
<comment type="subcellular location">
    <subcellularLocation>
        <location evidence="1">Membrane</location>
        <topology evidence="1">Multi-pass membrane protein</topology>
    </subcellularLocation>
</comment>
<dbReference type="CDD" id="cd15904">
    <property type="entry name" value="TSPO_MBR"/>
    <property type="match status" value="1"/>
</dbReference>
<reference evidence="8" key="1">
    <citation type="journal article" date="2019" name="Int. J. Syst. Evol. Microbiol.">
        <title>The Global Catalogue of Microorganisms (GCM) 10K type strain sequencing project: providing services to taxonomists for standard genome sequencing and annotation.</title>
        <authorList>
            <consortium name="The Broad Institute Genomics Platform"/>
            <consortium name="The Broad Institute Genome Sequencing Center for Infectious Disease"/>
            <person name="Wu L."/>
            <person name="Ma J."/>
        </authorList>
    </citation>
    <scope>NUCLEOTIDE SEQUENCE [LARGE SCALE GENOMIC DNA]</scope>
    <source>
        <strain evidence="8">JCM 13006</strain>
    </source>
</reference>
<organism evidence="7 8">
    <name type="scientific">Kitasatospora terrestris</name>
    <dbReference type="NCBI Taxonomy" id="258051"/>
    <lineage>
        <taxon>Bacteria</taxon>
        <taxon>Bacillati</taxon>
        <taxon>Actinomycetota</taxon>
        <taxon>Actinomycetes</taxon>
        <taxon>Kitasatosporales</taxon>
        <taxon>Streptomycetaceae</taxon>
        <taxon>Kitasatospora</taxon>
    </lineage>
</organism>
<dbReference type="InterPro" id="IPR004307">
    <property type="entry name" value="TspO_MBR"/>
</dbReference>
<gene>
    <name evidence="7" type="ORF">GCM10023235_65690</name>
</gene>
<feature type="transmembrane region" description="Helical" evidence="6">
    <location>
        <begin position="144"/>
        <end position="164"/>
    </location>
</feature>
<keyword evidence="5 6" id="KW-0472">Membrane</keyword>
<protein>
    <submittedName>
        <fullName evidence="7">Tryptophan-rich sensory protein</fullName>
    </submittedName>
</protein>
<dbReference type="Proteomes" id="UP001501752">
    <property type="component" value="Unassembled WGS sequence"/>
</dbReference>
<dbReference type="Pfam" id="PF03073">
    <property type="entry name" value="TspO_MBR"/>
    <property type="match status" value="1"/>
</dbReference>
<dbReference type="Gene3D" id="1.20.1260.100">
    <property type="entry name" value="TspO/MBR protein"/>
    <property type="match status" value="1"/>
</dbReference>
<comment type="similarity">
    <text evidence="2">Belongs to the TspO/BZRP family.</text>
</comment>
<proteinExistence type="inferred from homology"/>
<keyword evidence="4 6" id="KW-1133">Transmembrane helix</keyword>
<comment type="caution">
    <text evidence="7">The sequence shown here is derived from an EMBL/GenBank/DDBJ whole genome shotgun (WGS) entry which is preliminary data.</text>
</comment>
<evidence type="ECO:0000256" key="1">
    <source>
        <dbReference type="ARBA" id="ARBA00004141"/>
    </source>
</evidence>
<dbReference type="PIRSF" id="PIRSF005859">
    <property type="entry name" value="PBR"/>
    <property type="match status" value="1"/>
</dbReference>
<evidence type="ECO:0000313" key="7">
    <source>
        <dbReference type="EMBL" id="GAA4876769.1"/>
    </source>
</evidence>
<dbReference type="EMBL" id="BAABIS010000001">
    <property type="protein sequence ID" value="GAA4876769.1"/>
    <property type="molecule type" value="Genomic_DNA"/>
</dbReference>
<evidence type="ECO:0000256" key="6">
    <source>
        <dbReference type="SAM" id="Phobius"/>
    </source>
</evidence>
<evidence type="ECO:0000256" key="4">
    <source>
        <dbReference type="ARBA" id="ARBA00022989"/>
    </source>
</evidence>
<dbReference type="PANTHER" id="PTHR10057">
    <property type="entry name" value="PERIPHERAL-TYPE BENZODIAZEPINE RECEPTOR"/>
    <property type="match status" value="1"/>
</dbReference>
<dbReference type="PANTHER" id="PTHR10057:SF0">
    <property type="entry name" value="TRANSLOCATOR PROTEIN"/>
    <property type="match status" value="1"/>
</dbReference>
<name>A0ABP9EJQ3_9ACTN</name>
<evidence type="ECO:0000256" key="5">
    <source>
        <dbReference type="ARBA" id="ARBA00023136"/>
    </source>
</evidence>
<accession>A0ABP9EJQ3</accession>
<keyword evidence="3 6" id="KW-0812">Transmembrane</keyword>
<dbReference type="RefSeq" id="WP_345700530.1">
    <property type="nucleotide sequence ID" value="NZ_BAABIS010000001.1"/>
</dbReference>
<evidence type="ECO:0000313" key="8">
    <source>
        <dbReference type="Proteomes" id="UP001501752"/>
    </source>
</evidence>
<sequence length="167" mass="17885">MRQLSESAGAPSAPTWRAHAAATAAVAVAATTASIPSGGGSDWYRRLAKPAWQPPSWLFGAVWTPLYASIAYAGGRALARADGARRRHYAFSLGVNLAVNASWSWLFFRFHRPWAAAASTLLLDISNADLVRRSARIDATAARVLVPYATWSLFATALSADIAVRNT</sequence>
<dbReference type="InterPro" id="IPR038330">
    <property type="entry name" value="TspO/MBR-related_sf"/>
</dbReference>